<accession>A0AAE1S264</accession>
<dbReference type="AlphaFoldDB" id="A0AAE1S264"/>
<evidence type="ECO:0000313" key="1">
    <source>
        <dbReference type="EMBL" id="KAK4362090.1"/>
    </source>
</evidence>
<evidence type="ECO:0000313" key="2">
    <source>
        <dbReference type="Proteomes" id="UP001291623"/>
    </source>
</evidence>
<proteinExistence type="predicted"/>
<dbReference type="Proteomes" id="UP001291623">
    <property type="component" value="Unassembled WGS sequence"/>
</dbReference>
<sequence length="85" mass="9702">MPLEGLKQPILRNSISFAQGSHVAYNLFLDVHIGHMTKYIFEKNRHSRITDWHIGPPISLGEVHSEVMSRPGLRRASSLVHFTLK</sequence>
<organism evidence="1 2">
    <name type="scientific">Anisodus tanguticus</name>
    <dbReference type="NCBI Taxonomy" id="243964"/>
    <lineage>
        <taxon>Eukaryota</taxon>
        <taxon>Viridiplantae</taxon>
        <taxon>Streptophyta</taxon>
        <taxon>Embryophyta</taxon>
        <taxon>Tracheophyta</taxon>
        <taxon>Spermatophyta</taxon>
        <taxon>Magnoliopsida</taxon>
        <taxon>eudicotyledons</taxon>
        <taxon>Gunneridae</taxon>
        <taxon>Pentapetalae</taxon>
        <taxon>asterids</taxon>
        <taxon>lamiids</taxon>
        <taxon>Solanales</taxon>
        <taxon>Solanaceae</taxon>
        <taxon>Solanoideae</taxon>
        <taxon>Hyoscyameae</taxon>
        <taxon>Anisodus</taxon>
    </lineage>
</organism>
<gene>
    <name evidence="1" type="ORF">RND71_017331</name>
</gene>
<reference evidence="1" key="1">
    <citation type="submission" date="2023-12" db="EMBL/GenBank/DDBJ databases">
        <title>Genome assembly of Anisodus tanguticus.</title>
        <authorList>
            <person name="Wang Y.-J."/>
        </authorList>
    </citation>
    <scope>NUCLEOTIDE SEQUENCE</scope>
    <source>
        <strain evidence="1">KB-2021</strain>
        <tissue evidence="1">Leaf</tissue>
    </source>
</reference>
<dbReference type="EMBL" id="JAVYJV010000009">
    <property type="protein sequence ID" value="KAK4362090.1"/>
    <property type="molecule type" value="Genomic_DNA"/>
</dbReference>
<keyword evidence="2" id="KW-1185">Reference proteome</keyword>
<comment type="caution">
    <text evidence="1">The sequence shown here is derived from an EMBL/GenBank/DDBJ whole genome shotgun (WGS) entry which is preliminary data.</text>
</comment>
<protein>
    <submittedName>
        <fullName evidence="1">Uncharacterized protein</fullName>
    </submittedName>
</protein>
<name>A0AAE1S264_9SOLA</name>